<evidence type="ECO:0000313" key="2">
    <source>
        <dbReference type="WBParaSite" id="PS1159_v2.g17140.t1"/>
    </source>
</evidence>
<reference evidence="2" key="1">
    <citation type="submission" date="2022-11" db="UniProtKB">
        <authorList>
            <consortium name="WormBaseParasite"/>
        </authorList>
    </citation>
    <scope>IDENTIFICATION</scope>
</reference>
<name>A0AC35FG12_9BILA</name>
<accession>A0AC35FG12</accession>
<sequence>SNGLENEDRALIHSQPVENGAYTNPVMEDVELGAVDHSARFSKRT</sequence>
<proteinExistence type="predicted"/>
<dbReference type="Proteomes" id="UP000887580">
    <property type="component" value="Unplaced"/>
</dbReference>
<organism evidence="1 2">
    <name type="scientific">Panagrolaimus sp. PS1159</name>
    <dbReference type="NCBI Taxonomy" id="55785"/>
    <lineage>
        <taxon>Eukaryota</taxon>
        <taxon>Metazoa</taxon>
        <taxon>Ecdysozoa</taxon>
        <taxon>Nematoda</taxon>
        <taxon>Chromadorea</taxon>
        <taxon>Rhabditida</taxon>
        <taxon>Tylenchina</taxon>
        <taxon>Panagrolaimomorpha</taxon>
        <taxon>Panagrolaimoidea</taxon>
        <taxon>Panagrolaimidae</taxon>
        <taxon>Panagrolaimus</taxon>
    </lineage>
</organism>
<evidence type="ECO:0000313" key="1">
    <source>
        <dbReference type="Proteomes" id="UP000887580"/>
    </source>
</evidence>
<dbReference type="WBParaSite" id="PS1159_v2.g17140.t1">
    <property type="protein sequence ID" value="PS1159_v2.g17140.t1"/>
    <property type="gene ID" value="PS1159_v2.g17140"/>
</dbReference>
<protein>
    <submittedName>
        <fullName evidence="2">Uncharacterized protein</fullName>
    </submittedName>
</protein>